<dbReference type="CDD" id="cd04301">
    <property type="entry name" value="NAT_SF"/>
    <property type="match status" value="1"/>
</dbReference>
<dbReference type="InterPro" id="IPR016181">
    <property type="entry name" value="Acyl_CoA_acyltransferase"/>
</dbReference>
<gene>
    <name evidence="2" type="ordered locus">Lbys_3553</name>
</gene>
<evidence type="ECO:0000313" key="2">
    <source>
        <dbReference type="EMBL" id="ADQ19201.1"/>
    </source>
</evidence>
<organism evidence="2 3">
    <name type="scientific">Leadbetterella byssophila (strain DSM 17132 / JCM 16389 / KACC 11308 / NBRC 106382 / 4M15)</name>
    <dbReference type="NCBI Taxonomy" id="649349"/>
    <lineage>
        <taxon>Bacteria</taxon>
        <taxon>Pseudomonadati</taxon>
        <taxon>Bacteroidota</taxon>
        <taxon>Cytophagia</taxon>
        <taxon>Cytophagales</taxon>
        <taxon>Leadbetterellaceae</taxon>
        <taxon>Leadbetterella</taxon>
    </lineage>
</organism>
<sequence>MKLALEKFTFDDFPLYYSLVSNETVMKGISYGALGQEEAEIRFGKLLYNSNLHKNFGFYKFLDLENNDFLGFGKLEIEQLGDEQAELGYIIVPEHWRKGLGTKLSKLLVEKAIEDGLVHTLYAIIDPNNEASRKILKKCGFVFKGYQNLDGAQVEVLERKLFNQVR</sequence>
<dbReference type="HOGENOM" id="CLU_013985_3_1_10"/>
<evidence type="ECO:0000313" key="3">
    <source>
        <dbReference type="Proteomes" id="UP000007435"/>
    </source>
</evidence>
<dbReference type="EMBL" id="CP002305">
    <property type="protein sequence ID" value="ADQ19201.1"/>
    <property type="molecule type" value="Genomic_DNA"/>
</dbReference>
<dbReference type="InterPro" id="IPR000182">
    <property type="entry name" value="GNAT_dom"/>
</dbReference>
<name>E4RZ83_LEAB4</name>
<reference key="1">
    <citation type="submission" date="2010-11" db="EMBL/GenBank/DDBJ databases">
        <title>The complete genome of Leadbetterella byssophila DSM 17132.</title>
        <authorList>
            <consortium name="US DOE Joint Genome Institute (JGI-PGF)"/>
            <person name="Lucas S."/>
            <person name="Copeland A."/>
            <person name="Lapidus A."/>
            <person name="Glavina del Rio T."/>
            <person name="Dalin E."/>
            <person name="Tice H."/>
            <person name="Bruce D."/>
            <person name="Goodwin L."/>
            <person name="Pitluck S."/>
            <person name="Kyrpides N."/>
            <person name="Mavromatis K."/>
            <person name="Ivanova N."/>
            <person name="Teshima H."/>
            <person name="Brettin T."/>
            <person name="Detter J.C."/>
            <person name="Han C."/>
            <person name="Tapia R."/>
            <person name="Land M."/>
            <person name="Hauser L."/>
            <person name="Markowitz V."/>
            <person name="Cheng J.-F."/>
            <person name="Hugenholtz P."/>
            <person name="Woyke T."/>
            <person name="Wu D."/>
            <person name="Tindall B."/>
            <person name="Pomrenke H.G."/>
            <person name="Brambilla E."/>
            <person name="Klenk H.-P."/>
            <person name="Eisen J.A."/>
        </authorList>
    </citation>
    <scope>NUCLEOTIDE SEQUENCE [LARGE SCALE GENOMIC DNA]</scope>
    <source>
        <strain>DSM 17132</strain>
    </source>
</reference>
<dbReference type="Proteomes" id="UP000007435">
    <property type="component" value="Chromosome"/>
</dbReference>
<keyword evidence="3" id="KW-1185">Reference proteome</keyword>
<dbReference type="Gene3D" id="3.40.630.30">
    <property type="match status" value="1"/>
</dbReference>
<dbReference type="SUPFAM" id="SSF55729">
    <property type="entry name" value="Acyl-CoA N-acyltransferases (Nat)"/>
    <property type="match status" value="1"/>
</dbReference>
<dbReference type="PANTHER" id="PTHR43792:SF1">
    <property type="entry name" value="N-ACETYLTRANSFERASE DOMAIN-CONTAINING PROTEIN"/>
    <property type="match status" value="1"/>
</dbReference>
<dbReference type="RefSeq" id="WP_013410222.1">
    <property type="nucleotide sequence ID" value="NC_014655.1"/>
</dbReference>
<proteinExistence type="predicted"/>
<feature type="domain" description="N-acetyltransferase" evidence="1">
    <location>
        <begin position="3"/>
        <end position="163"/>
    </location>
</feature>
<dbReference type="Pfam" id="PF13302">
    <property type="entry name" value="Acetyltransf_3"/>
    <property type="match status" value="1"/>
</dbReference>
<dbReference type="PANTHER" id="PTHR43792">
    <property type="entry name" value="GNAT FAMILY, PUTATIVE (AFU_ORTHOLOGUE AFUA_3G00765)-RELATED-RELATED"/>
    <property type="match status" value="1"/>
</dbReference>
<dbReference type="AlphaFoldDB" id="E4RZ83"/>
<protein>
    <submittedName>
        <fullName evidence="2">GCN5-related N-acetyltransferase</fullName>
    </submittedName>
</protein>
<dbReference type="GO" id="GO:0016747">
    <property type="term" value="F:acyltransferase activity, transferring groups other than amino-acyl groups"/>
    <property type="evidence" value="ECO:0007669"/>
    <property type="project" value="InterPro"/>
</dbReference>
<reference evidence="2 3" key="2">
    <citation type="journal article" date="2011" name="Stand. Genomic Sci.">
        <title>Complete genome sequence of Leadbetterella byssophila type strain (4M15).</title>
        <authorList>
            <person name="Abt B."/>
            <person name="Teshima H."/>
            <person name="Lucas S."/>
            <person name="Lapidus A."/>
            <person name="Del Rio T.G."/>
            <person name="Nolan M."/>
            <person name="Tice H."/>
            <person name="Cheng J.F."/>
            <person name="Pitluck S."/>
            <person name="Liolios K."/>
            <person name="Pagani I."/>
            <person name="Ivanova N."/>
            <person name="Mavromatis K."/>
            <person name="Pati A."/>
            <person name="Tapia R."/>
            <person name="Han C."/>
            <person name="Goodwin L."/>
            <person name="Chen A."/>
            <person name="Palaniappan K."/>
            <person name="Land M."/>
            <person name="Hauser L."/>
            <person name="Chang Y.J."/>
            <person name="Jeffries C.D."/>
            <person name="Rohde M."/>
            <person name="Goker M."/>
            <person name="Tindall B.J."/>
            <person name="Detter J.C."/>
            <person name="Woyke T."/>
            <person name="Bristow J."/>
            <person name="Eisen J.A."/>
            <person name="Markowitz V."/>
            <person name="Hugenholtz P."/>
            <person name="Klenk H.P."/>
            <person name="Kyrpides N.C."/>
        </authorList>
    </citation>
    <scope>NUCLEOTIDE SEQUENCE [LARGE SCALE GENOMIC DNA]</scope>
    <source>
        <strain evidence="3">DSM 17132 / JCM 16389 / KACC 11308 / NBRC 106382 / 4M15</strain>
    </source>
</reference>
<evidence type="ECO:0000259" key="1">
    <source>
        <dbReference type="PROSITE" id="PS51186"/>
    </source>
</evidence>
<dbReference type="PROSITE" id="PS51186">
    <property type="entry name" value="GNAT"/>
    <property type="match status" value="1"/>
</dbReference>
<dbReference type="eggNOG" id="COG1670">
    <property type="taxonomic scope" value="Bacteria"/>
</dbReference>
<dbReference type="KEGG" id="lby:Lbys_3553"/>
<dbReference type="STRING" id="649349.Lbys_3553"/>
<dbReference type="OrthoDB" id="9798081at2"/>
<accession>E4RZ83</accession>
<dbReference type="InterPro" id="IPR051531">
    <property type="entry name" value="N-acetyltransferase"/>
</dbReference>